<sequence length="268" mass="30714">MYMLLLLAVLLIFLLEPAAAASPIVDYSLCATPMEPFFSDAESVLNPICQYCAIPFLQCIHAMPPVPYAAARMYNEPQAFQPPIADVRQTAPDLAPIYAYLREHQMPQLMNENVRNINANETTIQPQTVQAHIEDTYTPGDRLSKPRKTSHRRQAARSRGYPCSYEGCEKTYDRACELNRHKKTHLDSSQRPHRCNLCNEGFLYPKDLARHQRRHIEQPSVKNTFHCSHPGCDNLEGFSRRDNLLRHQRKRHPFKGSSPYSCMSVFAV</sequence>
<keyword evidence="10" id="KW-0732">Signal</keyword>
<dbReference type="InterPro" id="IPR051061">
    <property type="entry name" value="Zinc_finger_trans_reg"/>
</dbReference>
<dbReference type="PROSITE" id="PS50157">
    <property type="entry name" value="ZINC_FINGER_C2H2_2"/>
    <property type="match status" value="2"/>
</dbReference>
<evidence type="ECO:0000256" key="5">
    <source>
        <dbReference type="ARBA" id="ARBA00023015"/>
    </source>
</evidence>
<evidence type="ECO:0000256" key="4">
    <source>
        <dbReference type="ARBA" id="ARBA00022833"/>
    </source>
</evidence>
<feature type="signal peptide" evidence="10">
    <location>
        <begin position="1"/>
        <end position="20"/>
    </location>
</feature>
<feature type="region of interest" description="Disordered" evidence="9">
    <location>
        <begin position="137"/>
        <end position="156"/>
    </location>
</feature>
<evidence type="ECO:0000256" key="2">
    <source>
        <dbReference type="ARBA" id="ARBA00022723"/>
    </source>
</evidence>
<dbReference type="SUPFAM" id="SSF57667">
    <property type="entry name" value="beta-beta-alpha zinc fingers"/>
    <property type="match status" value="1"/>
</dbReference>
<accession>A0A6A5QCW9</accession>
<evidence type="ECO:0000256" key="10">
    <source>
        <dbReference type="SAM" id="SignalP"/>
    </source>
</evidence>
<dbReference type="GO" id="GO:0005634">
    <property type="term" value="C:nucleus"/>
    <property type="evidence" value="ECO:0007669"/>
    <property type="project" value="UniProtKB-SubCell"/>
</dbReference>
<evidence type="ECO:0000313" key="12">
    <source>
        <dbReference type="EMBL" id="KAF1913425.1"/>
    </source>
</evidence>
<feature type="chain" id="PRO_5025352252" description="C2H2-type domain-containing protein" evidence="10">
    <location>
        <begin position="21"/>
        <end position="268"/>
    </location>
</feature>
<organism evidence="12 13">
    <name type="scientific">Ampelomyces quisqualis</name>
    <name type="common">Powdery mildew agent</name>
    <dbReference type="NCBI Taxonomy" id="50730"/>
    <lineage>
        <taxon>Eukaryota</taxon>
        <taxon>Fungi</taxon>
        <taxon>Dikarya</taxon>
        <taxon>Ascomycota</taxon>
        <taxon>Pezizomycotina</taxon>
        <taxon>Dothideomycetes</taxon>
        <taxon>Pleosporomycetidae</taxon>
        <taxon>Pleosporales</taxon>
        <taxon>Pleosporineae</taxon>
        <taxon>Phaeosphaeriaceae</taxon>
        <taxon>Ampelomyces</taxon>
    </lineage>
</organism>
<feature type="domain" description="C2H2-type" evidence="11">
    <location>
        <begin position="193"/>
        <end position="220"/>
    </location>
</feature>
<keyword evidence="3 8" id="KW-0863">Zinc-finger</keyword>
<dbReference type="GO" id="GO:0006357">
    <property type="term" value="P:regulation of transcription by RNA polymerase II"/>
    <property type="evidence" value="ECO:0007669"/>
    <property type="project" value="TreeGrafter"/>
</dbReference>
<dbReference type="Pfam" id="PF00096">
    <property type="entry name" value="zf-C2H2"/>
    <property type="match status" value="1"/>
</dbReference>
<keyword evidence="4" id="KW-0862">Zinc</keyword>
<dbReference type="PROSITE" id="PS00028">
    <property type="entry name" value="ZINC_FINGER_C2H2_1"/>
    <property type="match status" value="2"/>
</dbReference>
<keyword evidence="6" id="KW-0804">Transcription</keyword>
<dbReference type="AlphaFoldDB" id="A0A6A5QCW9"/>
<evidence type="ECO:0000256" key="1">
    <source>
        <dbReference type="ARBA" id="ARBA00004123"/>
    </source>
</evidence>
<dbReference type="InterPro" id="IPR013087">
    <property type="entry name" value="Znf_C2H2_type"/>
</dbReference>
<dbReference type="Proteomes" id="UP000800096">
    <property type="component" value="Unassembled WGS sequence"/>
</dbReference>
<reference evidence="12" key="1">
    <citation type="journal article" date="2020" name="Stud. Mycol.">
        <title>101 Dothideomycetes genomes: a test case for predicting lifestyles and emergence of pathogens.</title>
        <authorList>
            <person name="Haridas S."/>
            <person name="Albert R."/>
            <person name="Binder M."/>
            <person name="Bloem J."/>
            <person name="Labutti K."/>
            <person name="Salamov A."/>
            <person name="Andreopoulos B."/>
            <person name="Baker S."/>
            <person name="Barry K."/>
            <person name="Bills G."/>
            <person name="Bluhm B."/>
            <person name="Cannon C."/>
            <person name="Castanera R."/>
            <person name="Culley D."/>
            <person name="Daum C."/>
            <person name="Ezra D."/>
            <person name="Gonzalez J."/>
            <person name="Henrissat B."/>
            <person name="Kuo A."/>
            <person name="Liang C."/>
            <person name="Lipzen A."/>
            <person name="Lutzoni F."/>
            <person name="Magnuson J."/>
            <person name="Mondo S."/>
            <person name="Nolan M."/>
            <person name="Ohm R."/>
            <person name="Pangilinan J."/>
            <person name="Park H.-J."/>
            <person name="Ramirez L."/>
            <person name="Alfaro M."/>
            <person name="Sun H."/>
            <person name="Tritt A."/>
            <person name="Yoshinaga Y."/>
            <person name="Zwiers L.-H."/>
            <person name="Turgeon B."/>
            <person name="Goodwin S."/>
            <person name="Spatafora J."/>
            <person name="Crous P."/>
            <person name="Grigoriev I."/>
        </authorList>
    </citation>
    <scope>NUCLEOTIDE SEQUENCE</scope>
    <source>
        <strain evidence="12">HMLAC05119</strain>
    </source>
</reference>
<name>A0A6A5QCW9_AMPQU</name>
<evidence type="ECO:0000256" key="6">
    <source>
        <dbReference type="ARBA" id="ARBA00023163"/>
    </source>
</evidence>
<dbReference type="SMART" id="SM00355">
    <property type="entry name" value="ZnF_C2H2"/>
    <property type="match status" value="3"/>
</dbReference>
<evidence type="ECO:0000256" key="9">
    <source>
        <dbReference type="SAM" id="MobiDB-lite"/>
    </source>
</evidence>
<keyword evidence="2" id="KW-0479">Metal-binding</keyword>
<gene>
    <name evidence="12" type="ORF">BDU57DRAFT_356113</name>
</gene>
<proteinExistence type="predicted"/>
<dbReference type="Gene3D" id="3.30.160.60">
    <property type="entry name" value="Classic Zinc Finger"/>
    <property type="match status" value="3"/>
</dbReference>
<evidence type="ECO:0000256" key="8">
    <source>
        <dbReference type="PROSITE-ProRule" id="PRU00042"/>
    </source>
</evidence>
<dbReference type="GO" id="GO:0008270">
    <property type="term" value="F:zinc ion binding"/>
    <property type="evidence" value="ECO:0007669"/>
    <property type="project" value="UniProtKB-KW"/>
</dbReference>
<dbReference type="PANTHER" id="PTHR46179:SF13">
    <property type="entry name" value="C2H2-TYPE DOMAIN-CONTAINING PROTEIN"/>
    <property type="match status" value="1"/>
</dbReference>
<evidence type="ECO:0000259" key="11">
    <source>
        <dbReference type="PROSITE" id="PS50157"/>
    </source>
</evidence>
<protein>
    <recommendedName>
        <fullName evidence="11">C2H2-type domain-containing protein</fullName>
    </recommendedName>
</protein>
<feature type="domain" description="C2H2-type" evidence="11">
    <location>
        <begin position="161"/>
        <end position="192"/>
    </location>
</feature>
<keyword evidence="5" id="KW-0805">Transcription regulation</keyword>
<dbReference type="PANTHER" id="PTHR46179">
    <property type="entry name" value="ZINC FINGER PROTEIN"/>
    <property type="match status" value="1"/>
</dbReference>
<evidence type="ECO:0000256" key="3">
    <source>
        <dbReference type="ARBA" id="ARBA00022771"/>
    </source>
</evidence>
<dbReference type="OrthoDB" id="8922241at2759"/>
<comment type="subcellular location">
    <subcellularLocation>
        <location evidence="1">Nucleus</location>
    </subcellularLocation>
</comment>
<evidence type="ECO:0000256" key="7">
    <source>
        <dbReference type="ARBA" id="ARBA00023242"/>
    </source>
</evidence>
<keyword evidence="7" id="KW-0539">Nucleus</keyword>
<keyword evidence="13" id="KW-1185">Reference proteome</keyword>
<feature type="compositionally biased region" description="Basic residues" evidence="9">
    <location>
        <begin position="145"/>
        <end position="156"/>
    </location>
</feature>
<evidence type="ECO:0000313" key="13">
    <source>
        <dbReference type="Proteomes" id="UP000800096"/>
    </source>
</evidence>
<dbReference type="EMBL" id="ML979139">
    <property type="protein sequence ID" value="KAF1913425.1"/>
    <property type="molecule type" value="Genomic_DNA"/>
</dbReference>
<dbReference type="InterPro" id="IPR036236">
    <property type="entry name" value="Znf_C2H2_sf"/>
</dbReference>